<evidence type="ECO:0000256" key="2">
    <source>
        <dbReference type="ARBA" id="ARBA00023015"/>
    </source>
</evidence>
<comment type="similarity">
    <text evidence="1">Belongs to the sigma-70 factor family. ECF subfamily.</text>
</comment>
<dbReference type="Pfam" id="PF04542">
    <property type="entry name" value="Sigma70_r2"/>
    <property type="match status" value="1"/>
</dbReference>
<proteinExistence type="inferred from homology"/>
<dbReference type="SUPFAM" id="SSF88659">
    <property type="entry name" value="Sigma3 and sigma4 domains of RNA polymerase sigma factors"/>
    <property type="match status" value="1"/>
</dbReference>
<dbReference type="Pfam" id="PF08281">
    <property type="entry name" value="Sigma70_r4_2"/>
    <property type="match status" value="1"/>
</dbReference>
<dbReference type="PANTHER" id="PTHR43133:SF25">
    <property type="entry name" value="RNA POLYMERASE SIGMA FACTOR RFAY-RELATED"/>
    <property type="match status" value="1"/>
</dbReference>
<evidence type="ECO:0000259" key="6">
    <source>
        <dbReference type="Pfam" id="PF04542"/>
    </source>
</evidence>
<dbReference type="InterPro" id="IPR036388">
    <property type="entry name" value="WH-like_DNA-bd_sf"/>
</dbReference>
<organism evidence="8 9">
    <name type="scientific">Phycicoccus sonneratiae</name>
    <dbReference type="NCBI Taxonomy" id="2807628"/>
    <lineage>
        <taxon>Bacteria</taxon>
        <taxon>Bacillati</taxon>
        <taxon>Actinomycetota</taxon>
        <taxon>Actinomycetes</taxon>
        <taxon>Micrococcales</taxon>
        <taxon>Intrasporangiaceae</taxon>
        <taxon>Phycicoccus</taxon>
    </lineage>
</organism>
<dbReference type="EMBL" id="JAFDVD010000008">
    <property type="protein sequence ID" value="MBM6400268.1"/>
    <property type="molecule type" value="Genomic_DNA"/>
</dbReference>
<keyword evidence="3" id="KW-0731">Sigma factor</keyword>
<dbReference type="InterPro" id="IPR013324">
    <property type="entry name" value="RNA_pol_sigma_r3/r4-like"/>
</dbReference>
<feature type="domain" description="RNA polymerase sigma factor 70 region 4 type 2" evidence="7">
    <location>
        <begin position="105"/>
        <end position="155"/>
    </location>
</feature>
<accession>A0ABS2CKA4</accession>
<dbReference type="InterPro" id="IPR013249">
    <property type="entry name" value="RNA_pol_sigma70_r4_t2"/>
</dbReference>
<dbReference type="Gene3D" id="1.10.1740.10">
    <property type="match status" value="1"/>
</dbReference>
<dbReference type="InterPro" id="IPR013325">
    <property type="entry name" value="RNA_pol_sigma_r2"/>
</dbReference>
<keyword evidence="4" id="KW-0804">Transcription</keyword>
<evidence type="ECO:0000256" key="1">
    <source>
        <dbReference type="ARBA" id="ARBA00010641"/>
    </source>
</evidence>
<protein>
    <submittedName>
        <fullName evidence="8">RNA polymerase sigma factor</fullName>
    </submittedName>
</protein>
<reference evidence="8" key="1">
    <citation type="submission" date="2021-02" db="EMBL/GenBank/DDBJ databases">
        <title>Phycicoccus sp. MQZ13P-5T, whole genome shotgun sequence.</title>
        <authorList>
            <person name="Tuo L."/>
        </authorList>
    </citation>
    <scope>NUCLEOTIDE SEQUENCE</scope>
    <source>
        <strain evidence="8">MQZ13P-5</strain>
    </source>
</reference>
<dbReference type="InterPro" id="IPR039425">
    <property type="entry name" value="RNA_pol_sigma-70-like"/>
</dbReference>
<evidence type="ECO:0000256" key="4">
    <source>
        <dbReference type="ARBA" id="ARBA00023163"/>
    </source>
</evidence>
<dbReference type="Gene3D" id="1.10.10.10">
    <property type="entry name" value="Winged helix-like DNA-binding domain superfamily/Winged helix DNA-binding domain"/>
    <property type="match status" value="1"/>
</dbReference>
<feature type="region of interest" description="Disordered" evidence="5">
    <location>
        <begin position="166"/>
        <end position="195"/>
    </location>
</feature>
<evidence type="ECO:0000259" key="7">
    <source>
        <dbReference type="Pfam" id="PF08281"/>
    </source>
</evidence>
<evidence type="ECO:0000256" key="5">
    <source>
        <dbReference type="SAM" id="MobiDB-lite"/>
    </source>
</evidence>
<evidence type="ECO:0000313" key="9">
    <source>
        <dbReference type="Proteomes" id="UP001430172"/>
    </source>
</evidence>
<dbReference type="PANTHER" id="PTHR43133">
    <property type="entry name" value="RNA POLYMERASE ECF-TYPE SIGMA FACTO"/>
    <property type="match status" value="1"/>
</dbReference>
<dbReference type="InterPro" id="IPR014284">
    <property type="entry name" value="RNA_pol_sigma-70_dom"/>
</dbReference>
<feature type="domain" description="RNA polymerase sigma-70 region 2" evidence="6">
    <location>
        <begin position="12"/>
        <end position="79"/>
    </location>
</feature>
<sequence>MSTPEDRFSALFDTTHVALLGYAVRRVADPADAADVVAETYLVAWRRLDDVPVGAEARPWLFGVARRVLANHYRGERRRMALADRLRDSLHQVVPPPEVREPSVVERAVERLGADDRELLRLLAWEELAREEIALAMGLSRATVRVRLHRARARLRQAMVEIESETDAPALQRIPTSGHDSPRWATARPGTEENS</sequence>
<keyword evidence="2" id="KW-0805">Transcription regulation</keyword>
<dbReference type="Proteomes" id="UP001430172">
    <property type="component" value="Unassembled WGS sequence"/>
</dbReference>
<evidence type="ECO:0000256" key="3">
    <source>
        <dbReference type="ARBA" id="ARBA00023082"/>
    </source>
</evidence>
<comment type="caution">
    <text evidence="8">The sequence shown here is derived from an EMBL/GenBank/DDBJ whole genome shotgun (WGS) entry which is preliminary data.</text>
</comment>
<name>A0ABS2CKA4_9MICO</name>
<evidence type="ECO:0000313" key="8">
    <source>
        <dbReference type="EMBL" id="MBM6400268.1"/>
    </source>
</evidence>
<dbReference type="SUPFAM" id="SSF88946">
    <property type="entry name" value="Sigma2 domain of RNA polymerase sigma factors"/>
    <property type="match status" value="1"/>
</dbReference>
<dbReference type="InterPro" id="IPR007627">
    <property type="entry name" value="RNA_pol_sigma70_r2"/>
</dbReference>
<dbReference type="RefSeq" id="WP_204130746.1">
    <property type="nucleotide sequence ID" value="NZ_JAFDVD010000008.1"/>
</dbReference>
<gene>
    <name evidence="8" type="ORF">JQN70_07725</name>
</gene>
<dbReference type="NCBIfam" id="TIGR02937">
    <property type="entry name" value="sigma70-ECF"/>
    <property type="match status" value="1"/>
</dbReference>
<keyword evidence="9" id="KW-1185">Reference proteome</keyword>